<proteinExistence type="predicted"/>
<sequence length="77" mass="9726">MDIFCFFYQRWRRYRLNVHRRYHSAWLRQHPGKHLLSESAQISYQHKKQRTMRWLSLVVFSLHRPRRLDYAHELSLS</sequence>
<name>Q84GU0_YEREN</name>
<dbReference type="EMBL" id="AY150843">
    <property type="protein sequence ID" value="AAO39022.1"/>
    <property type="molecule type" value="Genomic_DNA"/>
</dbReference>
<geneLocation type="plasmid" evidence="1">
    <name>pYVa127/90</name>
</geneLocation>
<organism evidence="1">
    <name type="scientific">Yersinia enterocolitica</name>
    <dbReference type="NCBI Taxonomy" id="630"/>
    <lineage>
        <taxon>Bacteria</taxon>
        <taxon>Pseudomonadati</taxon>
        <taxon>Pseudomonadota</taxon>
        <taxon>Gammaproteobacteria</taxon>
        <taxon>Enterobacterales</taxon>
        <taxon>Yersiniaceae</taxon>
        <taxon>Yersinia</taxon>
    </lineage>
</organism>
<evidence type="ECO:0000313" key="1">
    <source>
        <dbReference type="EMBL" id="AAO39022.1"/>
    </source>
</evidence>
<reference evidence="1" key="1">
    <citation type="submission" date="2003-02" db="EMBL/GenBank/DDBJ databases">
        <authorList>
            <person name="Foultier B.G.F."/>
            <person name="Bernard A."/>
            <person name="Purnelle B."/>
            <person name="Cornelis G.R."/>
        </authorList>
    </citation>
    <scope>NUCLEOTIDE SEQUENCE</scope>
    <source>
        <strain evidence="1">A127/90</strain>
        <plasmid evidence="1">pYVa127/90</plasmid>
    </source>
</reference>
<keyword evidence="1" id="KW-0614">Plasmid</keyword>
<protein>
    <submittedName>
        <fullName evidence="1">Uncharacterized protein</fullName>
    </submittedName>
</protein>
<accession>Q84GU0</accession>
<dbReference type="AlphaFoldDB" id="Q84GU0"/>